<proteinExistence type="inferred from homology"/>
<dbReference type="InterPro" id="IPR036728">
    <property type="entry name" value="PBP_GOBP_sf"/>
</dbReference>
<evidence type="ECO:0000256" key="1">
    <source>
        <dbReference type="ARBA" id="ARBA00004613"/>
    </source>
</evidence>
<name>A0AAN7VGR4_9COLE</name>
<evidence type="ECO:0000313" key="7">
    <source>
        <dbReference type="Proteomes" id="UP001329430"/>
    </source>
</evidence>
<keyword evidence="4 5" id="KW-0732">Signal</keyword>
<protein>
    <submittedName>
        <fullName evidence="6">Uncharacterized protein</fullName>
    </submittedName>
</protein>
<dbReference type="AlphaFoldDB" id="A0AAN7VGR4"/>
<comment type="subcellular location">
    <subcellularLocation>
        <location evidence="1">Secreted</location>
    </subcellularLocation>
</comment>
<reference evidence="6 7" key="1">
    <citation type="journal article" date="2024" name="Insects">
        <title>An Improved Chromosome-Level Genome Assembly of the Firefly Pyrocoelia pectoralis.</title>
        <authorList>
            <person name="Fu X."/>
            <person name="Meyer-Rochow V.B."/>
            <person name="Ballantyne L."/>
            <person name="Zhu X."/>
        </authorList>
    </citation>
    <scope>NUCLEOTIDE SEQUENCE [LARGE SCALE GENOMIC DNA]</scope>
    <source>
        <strain evidence="6">XCY_ONT2</strain>
    </source>
</reference>
<accession>A0AAN7VGR4</accession>
<dbReference type="GO" id="GO:0005615">
    <property type="term" value="C:extracellular space"/>
    <property type="evidence" value="ECO:0007669"/>
    <property type="project" value="TreeGrafter"/>
</dbReference>
<evidence type="ECO:0000313" key="6">
    <source>
        <dbReference type="EMBL" id="KAK5647652.1"/>
    </source>
</evidence>
<feature type="signal peptide" evidence="5">
    <location>
        <begin position="1"/>
        <end position="22"/>
    </location>
</feature>
<dbReference type="PANTHER" id="PTHR11857">
    <property type="entry name" value="ODORANT BINDING PROTEIN-RELATED"/>
    <property type="match status" value="1"/>
</dbReference>
<dbReference type="SUPFAM" id="SSF47565">
    <property type="entry name" value="Insect pheromone/odorant-binding proteins"/>
    <property type="match status" value="1"/>
</dbReference>
<gene>
    <name evidence="6" type="ORF">RI129_002544</name>
</gene>
<comment type="caution">
    <text evidence="6">The sequence shown here is derived from an EMBL/GenBank/DDBJ whole genome shotgun (WGS) entry which is preliminary data.</text>
</comment>
<dbReference type="Pfam" id="PF01395">
    <property type="entry name" value="PBP_GOBP"/>
    <property type="match status" value="1"/>
</dbReference>
<keyword evidence="3" id="KW-0964">Secreted</keyword>
<dbReference type="GO" id="GO:0007608">
    <property type="term" value="P:sensory perception of smell"/>
    <property type="evidence" value="ECO:0007669"/>
    <property type="project" value="TreeGrafter"/>
</dbReference>
<sequence length="136" mass="15450">MCCTSFLGALLSFFIIAPISHSVITNYKSIIEDFTSTCITESNVEPTMVHDMIHNGNYVSNRALQCYLRCMYLKIGLLDEKGVINETAVKENAGVTDERIREHVVQSCRNVKGRDLCEKAYNLSKCTYYTVKSWHP</sequence>
<dbReference type="Gene3D" id="1.10.238.20">
    <property type="entry name" value="Pheromone/general odorant binding protein domain"/>
    <property type="match status" value="1"/>
</dbReference>
<organism evidence="6 7">
    <name type="scientific">Pyrocoelia pectoralis</name>
    <dbReference type="NCBI Taxonomy" id="417401"/>
    <lineage>
        <taxon>Eukaryota</taxon>
        <taxon>Metazoa</taxon>
        <taxon>Ecdysozoa</taxon>
        <taxon>Arthropoda</taxon>
        <taxon>Hexapoda</taxon>
        <taxon>Insecta</taxon>
        <taxon>Pterygota</taxon>
        <taxon>Neoptera</taxon>
        <taxon>Endopterygota</taxon>
        <taxon>Coleoptera</taxon>
        <taxon>Polyphaga</taxon>
        <taxon>Elateriformia</taxon>
        <taxon>Elateroidea</taxon>
        <taxon>Lampyridae</taxon>
        <taxon>Lampyrinae</taxon>
        <taxon>Pyrocoelia</taxon>
    </lineage>
</organism>
<feature type="chain" id="PRO_5042836058" evidence="5">
    <location>
        <begin position="23"/>
        <end position="136"/>
    </location>
</feature>
<dbReference type="PANTHER" id="PTHR11857:SF43">
    <property type="entry name" value="GEO07291P1-RELATED"/>
    <property type="match status" value="1"/>
</dbReference>
<evidence type="ECO:0000256" key="3">
    <source>
        <dbReference type="ARBA" id="ARBA00022525"/>
    </source>
</evidence>
<dbReference type="CDD" id="cd23992">
    <property type="entry name" value="PBP_GOBP"/>
    <property type="match status" value="1"/>
</dbReference>
<dbReference type="EMBL" id="JAVRBK010000002">
    <property type="protein sequence ID" value="KAK5647652.1"/>
    <property type="molecule type" value="Genomic_DNA"/>
</dbReference>
<keyword evidence="7" id="KW-1185">Reference proteome</keyword>
<comment type="similarity">
    <text evidence="2">Belongs to the PBP/GOBP family.</text>
</comment>
<dbReference type="GO" id="GO:0005549">
    <property type="term" value="F:odorant binding"/>
    <property type="evidence" value="ECO:0007669"/>
    <property type="project" value="InterPro"/>
</dbReference>
<dbReference type="InterPro" id="IPR006170">
    <property type="entry name" value="PBP/GOBP"/>
</dbReference>
<evidence type="ECO:0000256" key="2">
    <source>
        <dbReference type="ARBA" id="ARBA00008098"/>
    </source>
</evidence>
<evidence type="ECO:0000256" key="5">
    <source>
        <dbReference type="SAM" id="SignalP"/>
    </source>
</evidence>
<evidence type="ECO:0000256" key="4">
    <source>
        <dbReference type="ARBA" id="ARBA00022729"/>
    </source>
</evidence>
<dbReference type="Proteomes" id="UP001329430">
    <property type="component" value="Chromosome 2"/>
</dbReference>
<dbReference type="SMART" id="SM00708">
    <property type="entry name" value="PhBP"/>
    <property type="match status" value="1"/>
</dbReference>